<dbReference type="Proteomes" id="UP000784435">
    <property type="component" value="Unassembled WGS sequence"/>
</dbReference>
<evidence type="ECO:0000313" key="1">
    <source>
        <dbReference type="EMBL" id="HJG78980.1"/>
    </source>
</evidence>
<dbReference type="InterPro" id="IPR022292">
    <property type="entry name" value="CHP03843"/>
</dbReference>
<dbReference type="NCBIfam" id="TIGR03843">
    <property type="entry name" value="SCO1664 family protein"/>
    <property type="match status" value="1"/>
</dbReference>
<gene>
    <name evidence="1" type="ORF">K8V08_01045</name>
</gene>
<reference evidence="1" key="1">
    <citation type="journal article" date="2021" name="PeerJ">
        <title>Extensive microbial diversity within the chicken gut microbiome revealed by metagenomics and culture.</title>
        <authorList>
            <person name="Gilroy R."/>
            <person name="Ravi A."/>
            <person name="Getino M."/>
            <person name="Pursley I."/>
            <person name="Horton D.L."/>
            <person name="Alikhan N.F."/>
            <person name="Baker D."/>
            <person name="Gharbi K."/>
            <person name="Hall N."/>
            <person name="Watson M."/>
            <person name="Adriaenssens E.M."/>
            <person name="Foster-Nyarko E."/>
            <person name="Jarju S."/>
            <person name="Secka A."/>
            <person name="Antonio M."/>
            <person name="Oren A."/>
            <person name="Chaudhuri R.R."/>
            <person name="La Ragione R."/>
            <person name="Hildebrand F."/>
            <person name="Pallen M.J."/>
        </authorList>
    </citation>
    <scope>NUCLEOTIDE SEQUENCE</scope>
    <source>
        <strain evidence="1">ChiGjej5B5-7349</strain>
    </source>
</reference>
<organism evidence="1 2">
    <name type="scientific">Brevibacterium senegalense</name>
    <dbReference type="NCBI Taxonomy" id="1033736"/>
    <lineage>
        <taxon>Bacteria</taxon>
        <taxon>Bacillati</taxon>
        <taxon>Actinomycetota</taxon>
        <taxon>Actinomycetes</taxon>
        <taxon>Micrococcales</taxon>
        <taxon>Brevibacteriaceae</taxon>
        <taxon>Brevibacterium</taxon>
    </lineage>
</organism>
<protein>
    <submittedName>
        <fullName evidence="1">SCO1664 family protein</fullName>
    </submittedName>
</protein>
<reference evidence="1" key="2">
    <citation type="submission" date="2021-09" db="EMBL/GenBank/DDBJ databases">
        <authorList>
            <person name="Gilroy R."/>
        </authorList>
    </citation>
    <scope>NUCLEOTIDE SEQUENCE</scope>
    <source>
        <strain evidence="1">ChiGjej5B5-7349</strain>
    </source>
</reference>
<name>A0A921MBE8_9MICO</name>
<dbReference type="EMBL" id="DYUK01000021">
    <property type="protein sequence ID" value="HJG78980.1"/>
    <property type="molecule type" value="Genomic_DNA"/>
</dbReference>
<proteinExistence type="predicted"/>
<accession>A0A921MBE8</accession>
<sequence>MLHLLSTGTIRPLGRMRGASNETLLTTVTGAESPGGPTRTVRAVLKTRAGEQPLRDFPRGTLSQREVAAFRLSDHLGLDVVPPTVWRDDVHRAEADGASLQAYVETDPASDPPVVLADEDAVGPDLAPVLRAVLGDGAEVVLAHALTAPVRRIALLDVLLGNADRKGGHVLAGAWRLEPGEEPVVGLHAIDNGLSFHAAPKLRTILWGFAGVPLDEDETALVTRVRDEDLEPLLGDLLPQRELWALARRAAALLEEGCFPLPPEDRHVIPWPPL</sequence>
<comment type="caution">
    <text evidence="1">The sequence shown here is derived from an EMBL/GenBank/DDBJ whole genome shotgun (WGS) entry which is preliminary data.</text>
</comment>
<evidence type="ECO:0000313" key="2">
    <source>
        <dbReference type="Proteomes" id="UP000784435"/>
    </source>
</evidence>
<dbReference type="AlphaFoldDB" id="A0A921MBE8"/>